<dbReference type="EMBL" id="OD000136">
    <property type="protein sequence ID" value="CAD7395959.1"/>
    <property type="molecule type" value="Genomic_DNA"/>
</dbReference>
<accession>A0A7R9CII6</accession>
<evidence type="ECO:0000313" key="2">
    <source>
        <dbReference type="EMBL" id="CAD7395959.1"/>
    </source>
</evidence>
<proteinExistence type="predicted"/>
<organism evidence="2">
    <name type="scientific">Timema poppense</name>
    <name type="common">Walking stick</name>
    <dbReference type="NCBI Taxonomy" id="170557"/>
    <lineage>
        <taxon>Eukaryota</taxon>
        <taxon>Metazoa</taxon>
        <taxon>Ecdysozoa</taxon>
        <taxon>Arthropoda</taxon>
        <taxon>Hexapoda</taxon>
        <taxon>Insecta</taxon>
        <taxon>Pterygota</taxon>
        <taxon>Neoptera</taxon>
        <taxon>Polyneoptera</taxon>
        <taxon>Phasmatodea</taxon>
        <taxon>Timematodea</taxon>
        <taxon>Timematoidea</taxon>
        <taxon>Timematidae</taxon>
        <taxon>Timema</taxon>
    </lineage>
</organism>
<gene>
    <name evidence="2" type="ORF">TPSB3V08_LOCUS418</name>
</gene>
<evidence type="ECO:0000256" key="1">
    <source>
        <dbReference type="SAM" id="MobiDB-lite"/>
    </source>
</evidence>
<sequence>MRREMKSVMVTPLTGIATPRKEPESKFTFNPHLAGYMNGMPPPAQEHRSRVSVEGINARSLRTNVLIAI</sequence>
<name>A0A7R9CII6_TIMPO</name>
<reference evidence="2" key="1">
    <citation type="submission" date="2020-11" db="EMBL/GenBank/DDBJ databases">
        <authorList>
            <person name="Tran Van P."/>
        </authorList>
    </citation>
    <scope>NUCLEOTIDE SEQUENCE</scope>
</reference>
<feature type="region of interest" description="Disordered" evidence="1">
    <location>
        <begin position="1"/>
        <end position="47"/>
    </location>
</feature>
<protein>
    <submittedName>
        <fullName evidence="2">Uncharacterized protein</fullName>
    </submittedName>
</protein>
<dbReference type="AlphaFoldDB" id="A0A7R9CII6"/>